<evidence type="ECO:0000256" key="2">
    <source>
        <dbReference type="RuleBase" id="RU364113"/>
    </source>
</evidence>
<dbReference type="InterPro" id="IPR001107">
    <property type="entry name" value="Band_7"/>
</dbReference>
<keyword evidence="4" id="KW-0378">Hydrolase</keyword>
<dbReference type="GO" id="GO:0008233">
    <property type="term" value="F:peptidase activity"/>
    <property type="evidence" value="ECO:0007669"/>
    <property type="project" value="UniProtKB-KW"/>
</dbReference>
<evidence type="ECO:0000259" key="3">
    <source>
        <dbReference type="SMART" id="SM00244"/>
    </source>
</evidence>
<name>A0A523XKY0_UNCT6</name>
<protein>
    <recommendedName>
        <fullName evidence="2">Protein HflK</fullName>
    </recommendedName>
</protein>
<dbReference type="Gene3D" id="3.30.479.30">
    <property type="entry name" value="Band 7 domain"/>
    <property type="match status" value="1"/>
</dbReference>
<gene>
    <name evidence="4" type="primary">hflK</name>
    <name evidence="4" type="ORF">E3J38_06965</name>
</gene>
<feature type="transmembrane region" description="Helical" evidence="2">
    <location>
        <begin position="21"/>
        <end position="38"/>
    </location>
</feature>
<dbReference type="InterPro" id="IPR010201">
    <property type="entry name" value="HflK"/>
</dbReference>
<dbReference type="GO" id="GO:0006508">
    <property type="term" value="P:proteolysis"/>
    <property type="evidence" value="ECO:0007669"/>
    <property type="project" value="UniProtKB-KW"/>
</dbReference>
<organism evidence="4 5">
    <name type="scientific">candidate division TA06 bacterium</name>
    <dbReference type="NCBI Taxonomy" id="2250710"/>
    <lineage>
        <taxon>Bacteria</taxon>
        <taxon>Bacteria division TA06</taxon>
    </lineage>
</organism>
<comment type="subcellular location">
    <subcellularLocation>
        <location evidence="2">Membrane</location>
    </subcellularLocation>
</comment>
<dbReference type="GO" id="GO:0016020">
    <property type="term" value="C:membrane"/>
    <property type="evidence" value="ECO:0007669"/>
    <property type="project" value="UniProtKB-SubCell"/>
</dbReference>
<evidence type="ECO:0000256" key="1">
    <source>
        <dbReference type="ARBA" id="ARBA00006971"/>
    </source>
</evidence>
<dbReference type="Pfam" id="PF01145">
    <property type="entry name" value="Band_7"/>
    <property type="match status" value="1"/>
</dbReference>
<proteinExistence type="inferred from homology"/>
<comment type="function">
    <text evidence="2">HflC and HflK could encode or regulate a protease.</text>
</comment>
<accession>A0A523XKY0</accession>
<keyword evidence="2" id="KW-0472">Membrane</keyword>
<dbReference type="SMART" id="SM00244">
    <property type="entry name" value="PHB"/>
    <property type="match status" value="1"/>
</dbReference>
<sequence>MKSENKSLRSLGEAFNVGVKLLRIALIAGLAIYAFSGVKNIQPNESAIILRLGRIVGRTEAGRIRGAGLLLGFPYPIDEVVRVRVREVNELEIGDLWYSTERGKDGRVNRKNLSPSIDPTEEGYCITGDHYIVQPRVTVKYQVNDLVSFALLQDNPEQLIRNVVVAEFTQKIGSMTVDDVLTGGKKHLVNSVLKATQDILDTLNAGISLLSVEFKEVVPPGQVIQAFQNVVSAGIQRKTEVEKAKSYRAEEIPGAESEANTIIRQAEAYQLSILAKARSDVTGFESLLIQYRKDPKVVRRRLYQEAMEHIFSNVGRQYIFPKVGSGQKPPTFRLLLPSQ</sequence>
<keyword evidence="2" id="KW-0812">Transmembrane</keyword>
<dbReference type="NCBIfam" id="TIGR01933">
    <property type="entry name" value="hflK"/>
    <property type="match status" value="1"/>
</dbReference>
<dbReference type="AlphaFoldDB" id="A0A523XKY0"/>
<dbReference type="PANTHER" id="PTHR42911">
    <property type="entry name" value="MODULATOR OF FTSH PROTEASE HFLC"/>
    <property type="match status" value="1"/>
</dbReference>
<evidence type="ECO:0000313" key="5">
    <source>
        <dbReference type="Proteomes" id="UP000315534"/>
    </source>
</evidence>
<dbReference type="InterPro" id="IPR036013">
    <property type="entry name" value="Band_7/SPFH_dom_sf"/>
</dbReference>
<reference evidence="4 5" key="1">
    <citation type="submission" date="2019-03" db="EMBL/GenBank/DDBJ databases">
        <title>Metabolic potential of uncultured bacteria and archaea associated with petroleum seepage in deep-sea sediments.</title>
        <authorList>
            <person name="Dong X."/>
            <person name="Hubert C."/>
        </authorList>
    </citation>
    <scope>NUCLEOTIDE SEQUENCE [LARGE SCALE GENOMIC DNA]</scope>
    <source>
        <strain evidence="4">E29_bin36</strain>
    </source>
</reference>
<comment type="similarity">
    <text evidence="1 2">Belongs to the band 7/mec-2 family. HflK subfamily.</text>
</comment>
<evidence type="ECO:0000313" key="4">
    <source>
        <dbReference type="EMBL" id="TET79619.1"/>
    </source>
</evidence>
<dbReference type="CDD" id="cd03404">
    <property type="entry name" value="SPFH_HflK"/>
    <property type="match status" value="1"/>
</dbReference>
<dbReference type="PANTHER" id="PTHR42911:SF1">
    <property type="entry name" value="MODULATOR OF FTSH PROTEASE HFLC"/>
    <property type="match status" value="1"/>
</dbReference>
<dbReference type="SUPFAM" id="SSF117892">
    <property type="entry name" value="Band 7/SPFH domain"/>
    <property type="match status" value="1"/>
</dbReference>
<keyword evidence="4" id="KW-0645">Protease</keyword>
<dbReference type="EMBL" id="SOIP01000407">
    <property type="protein sequence ID" value="TET79619.1"/>
    <property type="molecule type" value="Genomic_DNA"/>
</dbReference>
<dbReference type="Proteomes" id="UP000315534">
    <property type="component" value="Unassembled WGS sequence"/>
</dbReference>
<comment type="caution">
    <text evidence="4">The sequence shown here is derived from an EMBL/GenBank/DDBJ whole genome shotgun (WGS) entry which is preliminary data.</text>
</comment>
<feature type="domain" description="Band 7" evidence="3">
    <location>
        <begin position="36"/>
        <end position="231"/>
    </location>
</feature>
<comment type="subunit">
    <text evidence="2">HflC and HflK may interact to form a multimeric complex.</text>
</comment>
<keyword evidence="2" id="KW-1133">Transmembrane helix</keyword>